<accession>A0A818S6W5</accession>
<protein>
    <submittedName>
        <fullName evidence="7">Uncharacterized protein</fullName>
    </submittedName>
</protein>
<dbReference type="PROSITE" id="PS50026">
    <property type="entry name" value="EGF_3"/>
    <property type="match status" value="1"/>
</dbReference>
<feature type="chain" id="PRO_5036234024" evidence="3">
    <location>
        <begin position="22"/>
        <end position="466"/>
    </location>
</feature>
<dbReference type="SMART" id="SM00181">
    <property type="entry name" value="EGF"/>
    <property type="match status" value="2"/>
</dbReference>
<dbReference type="InterPro" id="IPR000742">
    <property type="entry name" value="EGF"/>
</dbReference>
<dbReference type="SUPFAM" id="SSF57196">
    <property type="entry name" value="EGF/Laminin"/>
    <property type="match status" value="1"/>
</dbReference>
<dbReference type="SMART" id="SM00494">
    <property type="entry name" value="ChtBD2"/>
    <property type="match status" value="2"/>
</dbReference>
<dbReference type="SUPFAM" id="SSF57625">
    <property type="entry name" value="Invertebrate chitin-binding proteins"/>
    <property type="match status" value="2"/>
</dbReference>
<feature type="compositionally biased region" description="Polar residues" evidence="2">
    <location>
        <begin position="411"/>
        <end position="421"/>
    </location>
</feature>
<feature type="domain" description="EGF-like" evidence="4">
    <location>
        <begin position="125"/>
        <end position="162"/>
    </location>
</feature>
<dbReference type="InterPro" id="IPR036508">
    <property type="entry name" value="Chitin-bd_dom_sf"/>
</dbReference>
<evidence type="ECO:0000259" key="5">
    <source>
        <dbReference type="PROSITE" id="PS50940"/>
    </source>
</evidence>
<dbReference type="Gene3D" id="2.10.25.10">
    <property type="entry name" value="Laminin"/>
    <property type="match status" value="1"/>
</dbReference>
<dbReference type="EMBL" id="CAJOAY010000435">
    <property type="protein sequence ID" value="CAF3664491.1"/>
    <property type="molecule type" value="Genomic_DNA"/>
</dbReference>
<dbReference type="EMBL" id="CAJNON010000427">
    <property type="protein sequence ID" value="CAF1257029.1"/>
    <property type="molecule type" value="Genomic_DNA"/>
</dbReference>
<dbReference type="PROSITE" id="PS00022">
    <property type="entry name" value="EGF_1"/>
    <property type="match status" value="1"/>
</dbReference>
<feature type="domain" description="Chitin-binding type-2" evidence="5">
    <location>
        <begin position="76"/>
        <end position="124"/>
    </location>
</feature>
<keyword evidence="1" id="KW-1015">Disulfide bond</keyword>
<dbReference type="PROSITE" id="PS50940">
    <property type="entry name" value="CHIT_BIND_II"/>
    <property type="match status" value="1"/>
</dbReference>
<dbReference type="Proteomes" id="UP000663881">
    <property type="component" value="Unassembled WGS sequence"/>
</dbReference>
<evidence type="ECO:0000256" key="1">
    <source>
        <dbReference type="PROSITE-ProRule" id="PRU00076"/>
    </source>
</evidence>
<proteinExistence type="predicted"/>
<comment type="caution">
    <text evidence="7">The sequence shown here is derived from an EMBL/GenBank/DDBJ whole genome shotgun (WGS) entry which is preliminary data.</text>
</comment>
<evidence type="ECO:0000256" key="3">
    <source>
        <dbReference type="SAM" id="SignalP"/>
    </source>
</evidence>
<evidence type="ECO:0000313" key="7">
    <source>
        <dbReference type="EMBL" id="CAF3664491.1"/>
    </source>
</evidence>
<dbReference type="Proteomes" id="UP000663891">
    <property type="component" value="Unassembled WGS sequence"/>
</dbReference>
<dbReference type="AlphaFoldDB" id="A0A818S6W5"/>
<reference evidence="7" key="1">
    <citation type="submission" date="2021-02" db="EMBL/GenBank/DDBJ databases">
        <authorList>
            <person name="Nowell W R."/>
        </authorList>
    </citation>
    <scope>NUCLEOTIDE SEQUENCE</scope>
</reference>
<dbReference type="InterPro" id="IPR002557">
    <property type="entry name" value="Chitin-bd_dom"/>
</dbReference>
<name>A0A818S6W5_9BILA</name>
<feature type="signal peptide" evidence="3">
    <location>
        <begin position="1"/>
        <end position="21"/>
    </location>
</feature>
<keyword evidence="1" id="KW-0245">EGF-like domain</keyword>
<sequence>MANMFSFSFALISVIVFCVNSERVVFRLFPSDTFEKTALFGRFQEAVEDTNRLLQPVIDSFSNDVVPEVDQDRFTSISCYRVRANIKNAYLPDNTKYFVCRDEYRYEIYTCPNGGIFNETARACIDLCEQKKPCLNQGQCIILPDLKLECVCRRDWTGERCEIPKSACVNDPCGEGNECRKLNALDYSQDYVCICGKQQTYGKSCDRTVPNPCLTSKTQFHPFAFSRRAYINCDKKTIFFQPCNSNLYWDQENKRCDRSLPDLLRSPFISLITTNDDKHYDHIKSAQWQNNVVMEKSQPITTDRSGQWQQNNQVSNMKTPSNQRFVSQTESLQDSNQQLLNDQYMETATVPPKIFHLQGFSSRNSKGQQPQWSNSGNDQFQASSDFQTQYTAQPQSWQVSNQQQQTRTGQMPSSNFETENGNAAAPQGVTQSLFGWKSNPQGSSNKMNEKSTFDSMPTFQLKSWKQ</sequence>
<feature type="compositionally biased region" description="Polar residues" evidence="2">
    <location>
        <begin position="301"/>
        <end position="330"/>
    </location>
</feature>
<dbReference type="GO" id="GO:0008061">
    <property type="term" value="F:chitin binding"/>
    <property type="evidence" value="ECO:0007669"/>
    <property type="project" value="InterPro"/>
</dbReference>
<organism evidence="7 8">
    <name type="scientific">Adineta steineri</name>
    <dbReference type="NCBI Taxonomy" id="433720"/>
    <lineage>
        <taxon>Eukaryota</taxon>
        <taxon>Metazoa</taxon>
        <taxon>Spiralia</taxon>
        <taxon>Gnathifera</taxon>
        <taxon>Rotifera</taxon>
        <taxon>Eurotatoria</taxon>
        <taxon>Bdelloidea</taxon>
        <taxon>Adinetida</taxon>
        <taxon>Adinetidae</taxon>
        <taxon>Adineta</taxon>
    </lineage>
</organism>
<comment type="caution">
    <text evidence="1">Lacks conserved residue(s) required for the propagation of feature annotation.</text>
</comment>
<feature type="disulfide bond" evidence="1">
    <location>
        <begin position="152"/>
        <end position="161"/>
    </location>
</feature>
<dbReference type="CDD" id="cd00054">
    <property type="entry name" value="EGF_CA"/>
    <property type="match status" value="1"/>
</dbReference>
<dbReference type="GO" id="GO:0005576">
    <property type="term" value="C:extracellular region"/>
    <property type="evidence" value="ECO:0007669"/>
    <property type="project" value="InterPro"/>
</dbReference>
<feature type="region of interest" description="Disordered" evidence="2">
    <location>
        <begin position="359"/>
        <end position="466"/>
    </location>
</feature>
<evidence type="ECO:0000313" key="6">
    <source>
        <dbReference type="EMBL" id="CAF1257029.1"/>
    </source>
</evidence>
<feature type="compositionally biased region" description="Low complexity" evidence="2">
    <location>
        <begin position="393"/>
        <end position="410"/>
    </location>
</feature>
<evidence type="ECO:0000313" key="8">
    <source>
        <dbReference type="Proteomes" id="UP000663881"/>
    </source>
</evidence>
<evidence type="ECO:0000259" key="4">
    <source>
        <dbReference type="PROSITE" id="PS50026"/>
    </source>
</evidence>
<feature type="compositionally biased region" description="Polar residues" evidence="2">
    <location>
        <begin position="359"/>
        <end position="392"/>
    </location>
</feature>
<gene>
    <name evidence="7" type="ORF">OKA104_LOCUS9993</name>
    <name evidence="6" type="ORF">VCS650_LOCUS28656</name>
</gene>
<keyword evidence="3" id="KW-0732">Signal</keyword>
<dbReference type="OrthoDB" id="10062193at2759"/>
<feature type="region of interest" description="Disordered" evidence="2">
    <location>
        <begin position="301"/>
        <end position="333"/>
    </location>
</feature>
<feature type="compositionally biased region" description="Polar residues" evidence="2">
    <location>
        <begin position="453"/>
        <end position="466"/>
    </location>
</feature>
<evidence type="ECO:0000256" key="2">
    <source>
        <dbReference type="SAM" id="MobiDB-lite"/>
    </source>
</evidence>
<feature type="compositionally biased region" description="Polar residues" evidence="2">
    <location>
        <begin position="428"/>
        <end position="446"/>
    </location>
</feature>